<dbReference type="EMBL" id="UYRR01017075">
    <property type="protein sequence ID" value="VDK28764.1"/>
    <property type="molecule type" value="Genomic_DNA"/>
</dbReference>
<sequence length="47" mass="5341">MVSVSLRWHDELIRFVSCCLNLLTSINALCRTPNFAQTSSLPFKNIT</sequence>
<evidence type="ECO:0000313" key="3">
    <source>
        <dbReference type="WBParaSite" id="ASIM_0000745701-mRNA-1"/>
    </source>
</evidence>
<evidence type="ECO:0000313" key="1">
    <source>
        <dbReference type="EMBL" id="VDK28764.1"/>
    </source>
</evidence>
<reference evidence="3" key="1">
    <citation type="submission" date="2017-02" db="UniProtKB">
        <authorList>
            <consortium name="WormBaseParasite"/>
        </authorList>
    </citation>
    <scope>IDENTIFICATION</scope>
</reference>
<proteinExistence type="predicted"/>
<organism evidence="3">
    <name type="scientific">Anisakis simplex</name>
    <name type="common">Herring worm</name>
    <dbReference type="NCBI Taxonomy" id="6269"/>
    <lineage>
        <taxon>Eukaryota</taxon>
        <taxon>Metazoa</taxon>
        <taxon>Ecdysozoa</taxon>
        <taxon>Nematoda</taxon>
        <taxon>Chromadorea</taxon>
        <taxon>Rhabditida</taxon>
        <taxon>Spirurina</taxon>
        <taxon>Ascaridomorpha</taxon>
        <taxon>Ascaridoidea</taxon>
        <taxon>Anisakidae</taxon>
        <taxon>Anisakis</taxon>
        <taxon>Anisakis simplex complex</taxon>
    </lineage>
</organism>
<reference evidence="1 2" key="2">
    <citation type="submission" date="2018-11" db="EMBL/GenBank/DDBJ databases">
        <authorList>
            <consortium name="Pathogen Informatics"/>
        </authorList>
    </citation>
    <scope>NUCLEOTIDE SEQUENCE [LARGE SCALE GENOMIC DNA]</scope>
</reference>
<protein>
    <submittedName>
        <fullName evidence="1 3">Uncharacterized protein</fullName>
    </submittedName>
</protein>
<gene>
    <name evidence="1" type="ORF">ASIM_LOCUS7222</name>
</gene>
<evidence type="ECO:0000313" key="2">
    <source>
        <dbReference type="Proteomes" id="UP000267096"/>
    </source>
</evidence>
<name>A0A0M3JIJ1_ANISI</name>
<dbReference type="WBParaSite" id="ASIM_0000745701-mRNA-1">
    <property type="protein sequence ID" value="ASIM_0000745701-mRNA-1"/>
    <property type="gene ID" value="ASIM_0000745701"/>
</dbReference>
<keyword evidence="2" id="KW-1185">Reference proteome</keyword>
<dbReference type="AlphaFoldDB" id="A0A0M3JIJ1"/>
<accession>A0A0M3JIJ1</accession>
<dbReference type="Proteomes" id="UP000267096">
    <property type="component" value="Unassembled WGS sequence"/>
</dbReference>